<comment type="caution">
    <text evidence="9">The sequence shown here is derived from an EMBL/GenBank/DDBJ whole genome shotgun (WGS) entry which is preliminary data.</text>
</comment>
<name>A0ABP8N2X5_9BACT</name>
<dbReference type="InterPro" id="IPR050571">
    <property type="entry name" value="Class-IV_PLP-Dep_Aminotrnsfr"/>
</dbReference>
<gene>
    <name evidence="9" type="ORF">GCM10023092_28350</name>
</gene>
<accession>A0ABP8N2X5</accession>
<comment type="catalytic activity">
    <reaction evidence="8">
        <text>L-leucine + 2-oxoglutarate = 4-methyl-2-oxopentanoate + L-glutamate</text>
        <dbReference type="Rhea" id="RHEA:18321"/>
        <dbReference type="ChEBI" id="CHEBI:16810"/>
        <dbReference type="ChEBI" id="CHEBI:17865"/>
        <dbReference type="ChEBI" id="CHEBI:29985"/>
        <dbReference type="ChEBI" id="CHEBI:57427"/>
        <dbReference type="EC" id="2.6.1.42"/>
    </reaction>
</comment>
<evidence type="ECO:0000256" key="7">
    <source>
        <dbReference type="ARBA" id="ARBA00048798"/>
    </source>
</evidence>
<evidence type="ECO:0000256" key="8">
    <source>
        <dbReference type="ARBA" id="ARBA00049229"/>
    </source>
</evidence>
<dbReference type="GO" id="GO:0008483">
    <property type="term" value="F:transaminase activity"/>
    <property type="evidence" value="ECO:0007669"/>
    <property type="project" value="UniProtKB-KW"/>
</dbReference>
<evidence type="ECO:0000256" key="2">
    <source>
        <dbReference type="ARBA" id="ARBA00004931"/>
    </source>
</evidence>
<evidence type="ECO:0000256" key="4">
    <source>
        <dbReference type="ARBA" id="ARBA00009320"/>
    </source>
</evidence>
<comment type="pathway">
    <text evidence="1">Amino-acid biosynthesis; L-isoleucine biosynthesis; L-isoleucine from 2-oxobutanoate: step 4/4.</text>
</comment>
<comment type="pathway">
    <text evidence="2">Amino-acid biosynthesis; L-valine biosynthesis; L-valine from pyruvate: step 4/4.</text>
</comment>
<sequence>MQDKMFSNWNGRITPAAAAPSASVDAFRLRYGLYETYLCRNGSIEYASLHWQRMREGLKVLGFSVPAAFSENYLYDQMLATIAACGLADLCRIRVQIYTDSETAPFEPQWIIEVFPLAVSMTQWLSAGIRLAVLDDFVRDNDATANFKISHNRHFLPARAAVEAGVADDVLLRNAAGNLVESAIANLFWIKDGCVFTPPLSEGCLAGTIRKLIIDRLQEHGIPLSEQPATDMDLLYADEIFLSNGIRKIRWVREFNRRIYDSGFTRRLCDLLFGE</sequence>
<evidence type="ECO:0000313" key="9">
    <source>
        <dbReference type="EMBL" id="GAA4459066.1"/>
    </source>
</evidence>
<comment type="catalytic activity">
    <reaction evidence="7">
        <text>L-isoleucine + 2-oxoglutarate = (S)-3-methyl-2-oxopentanoate + L-glutamate</text>
        <dbReference type="Rhea" id="RHEA:24801"/>
        <dbReference type="ChEBI" id="CHEBI:16810"/>
        <dbReference type="ChEBI" id="CHEBI:29985"/>
        <dbReference type="ChEBI" id="CHEBI:35146"/>
        <dbReference type="ChEBI" id="CHEBI:58045"/>
        <dbReference type="EC" id="2.6.1.42"/>
    </reaction>
</comment>
<comment type="catalytic activity">
    <reaction evidence="6">
        <text>L-valine + 2-oxoglutarate = 3-methyl-2-oxobutanoate + L-glutamate</text>
        <dbReference type="Rhea" id="RHEA:24813"/>
        <dbReference type="ChEBI" id="CHEBI:11851"/>
        <dbReference type="ChEBI" id="CHEBI:16810"/>
        <dbReference type="ChEBI" id="CHEBI:29985"/>
        <dbReference type="ChEBI" id="CHEBI:57762"/>
        <dbReference type="EC" id="2.6.1.42"/>
    </reaction>
</comment>
<dbReference type="SUPFAM" id="SSF56752">
    <property type="entry name" value="D-aminoacid aminotransferase-like PLP-dependent enzymes"/>
    <property type="match status" value="1"/>
</dbReference>
<dbReference type="Gene3D" id="3.30.470.10">
    <property type="match status" value="1"/>
</dbReference>
<comment type="pathway">
    <text evidence="3">Amino-acid biosynthesis; L-leucine biosynthesis; L-leucine from 3-methyl-2-oxobutanoate: step 4/4.</text>
</comment>
<dbReference type="InterPro" id="IPR036038">
    <property type="entry name" value="Aminotransferase-like"/>
</dbReference>
<dbReference type="CDD" id="cd00449">
    <property type="entry name" value="PLPDE_IV"/>
    <property type="match status" value="1"/>
</dbReference>
<evidence type="ECO:0000256" key="3">
    <source>
        <dbReference type="ARBA" id="ARBA00005072"/>
    </source>
</evidence>
<dbReference type="PANTHER" id="PTHR42743:SF11">
    <property type="entry name" value="AMINODEOXYCHORISMATE LYASE"/>
    <property type="match status" value="1"/>
</dbReference>
<keyword evidence="9" id="KW-0808">Transferase</keyword>
<dbReference type="Gene3D" id="3.20.10.10">
    <property type="entry name" value="D-amino Acid Aminotransferase, subunit A, domain 2"/>
    <property type="match status" value="1"/>
</dbReference>
<dbReference type="InterPro" id="IPR043131">
    <property type="entry name" value="BCAT-like_N"/>
</dbReference>
<reference evidence="10" key="1">
    <citation type="journal article" date="2019" name="Int. J. Syst. Evol. Microbiol.">
        <title>The Global Catalogue of Microorganisms (GCM) 10K type strain sequencing project: providing services to taxonomists for standard genome sequencing and annotation.</title>
        <authorList>
            <consortium name="The Broad Institute Genomics Platform"/>
            <consortium name="The Broad Institute Genome Sequencing Center for Infectious Disease"/>
            <person name="Wu L."/>
            <person name="Ma J."/>
        </authorList>
    </citation>
    <scope>NUCLEOTIDE SEQUENCE [LARGE SCALE GENOMIC DNA]</scope>
    <source>
        <strain evidence="10">JCM 31921</strain>
    </source>
</reference>
<proteinExistence type="inferred from homology"/>
<protein>
    <recommendedName>
        <fullName evidence="5">branched-chain-amino-acid transaminase</fullName>
        <ecNumber evidence="5">2.6.1.42</ecNumber>
    </recommendedName>
</protein>
<comment type="similarity">
    <text evidence="4">Belongs to the class-IV pyridoxal-phosphate-dependent aminotransferase family.</text>
</comment>
<dbReference type="PANTHER" id="PTHR42743">
    <property type="entry name" value="AMINO-ACID AMINOTRANSFERASE"/>
    <property type="match status" value="1"/>
</dbReference>
<dbReference type="Proteomes" id="UP001501410">
    <property type="component" value="Unassembled WGS sequence"/>
</dbReference>
<organism evidence="9 10">
    <name type="scientific">Rurimicrobium arvi</name>
    <dbReference type="NCBI Taxonomy" id="2049916"/>
    <lineage>
        <taxon>Bacteria</taxon>
        <taxon>Pseudomonadati</taxon>
        <taxon>Bacteroidota</taxon>
        <taxon>Chitinophagia</taxon>
        <taxon>Chitinophagales</taxon>
        <taxon>Chitinophagaceae</taxon>
        <taxon>Rurimicrobium</taxon>
    </lineage>
</organism>
<evidence type="ECO:0000256" key="6">
    <source>
        <dbReference type="ARBA" id="ARBA00048212"/>
    </source>
</evidence>
<dbReference type="InterPro" id="IPR043132">
    <property type="entry name" value="BCAT-like_C"/>
</dbReference>
<evidence type="ECO:0000313" key="10">
    <source>
        <dbReference type="Proteomes" id="UP001501410"/>
    </source>
</evidence>
<dbReference type="Pfam" id="PF01063">
    <property type="entry name" value="Aminotran_4"/>
    <property type="match status" value="1"/>
</dbReference>
<evidence type="ECO:0000256" key="1">
    <source>
        <dbReference type="ARBA" id="ARBA00004824"/>
    </source>
</evidence>
<dbReference type="EC" id="2.6.1.42" evidence="5"/>
<evidence type="ECO:0000256" key="5">
    <source>
        <dbReference type="ARBA" id="ARBA00013053"/>
    </source>
</evidence>
<keyword evidence="10" id="KW-1185">Reference proteome</keyword>
<keyword evidence="9" id="KW-0032">Aminotransferase</keyword>
<dbReference type="EMBL" id="BAABEZ010000024">
    <property type="protein sequence ID" value="GAA4459066.1"/>
    <property type="molecule type" value="Genomic_DNA"/>
</dbReference>
<dbReference type="InterPro" id="IPR001544">
    <property type="entry name" value="Aminotrans_IV"/>
</dbReference>